<dbReference type="GO" id="GO:0046872">
    <property type="term" value="F:metal ion binding"/>
    <property type="evidence" value="ECO:0007669"/>
    <property type="project" value="UniProtKB-KW"/>
</dbReference>
<keyword evidence="4 7" id="KW-0408">Iron</keyword>
<dbReference type="InterPro" id="IPR036249">
    <property type="entry name" value="Thioredoxin-like_sf"/>
</dbReference>
<dbReference type="InterPro" id="IPR041921">
    <property type="entry name" value="NuoE_N"/>
</dbReference>
<protein>
    <submittedName>
        <fullName evidence="8">Putative formate dehydrogenase, gamma subunit</fullName>
    </submittedName>
</protein>
<dbReference type="AlphaFoldDB" id="A0A2U3L7Y1"/>
<dbReference type="Proteomes" id="UP000238916">
    <property type="component" value="Unassembled WGS sequence"/>
</dbReference>
<proteinExistence type="inferred from homology"/>
<dbReference type="Gene3D" id="1.10.10.1590">
    <property type="entry name" value="NADH-quinone oxidoreductase subunit E"/>
    <property type="match status" value="1"/>
</dbReference>
<evidence type="ECO:0000313" key="8">
    <source>
        <dbReference type="EMBL" id="SPF47988.1"/>
    </source>
</evidence>
<dbReference type="PANTHER" id="PTHR43342:SF1">
    <property type="entry name" value="BIFURCATING [FEFE] HYDROGENASE GAMMA SUBUNIT"/>
    <property type="match status" value="1"/>
</dbReference>
<evidence type="ECO:0000256" key="3">
    <source>
        <dbReference type="ARBA" id="ARBA00022723"/>
    </source>
</evidence>
<dbReference type="EMBL" id="OMOF01000334">
    <property type="protein sequence ID" value="SPF47988.1"/>
    <property type="molecule type" value="Genomic_DNA"/>
</dbReference>
<evidence type="ECO:0000256" key="2">
    <source>
        <dbReference type="ARBA" id="ARBA00022714"/>
    </source>
</evidence>
<dbReference type="InterPro" id="IPR042128">
    <property type="entry name" value="NuoE_dom"/>
</dbReference>
<keyword evidence="3 7" id="KW-0479">Metal-binding</keyword>
<feature type="binding site" evidence="7">
    <location>
        <position position="91"/>
    </location>
    <ligand>
        <name>[2Fe-2S] cluster</name>
        <dbReference type="ChEBI" id="CHEBI:190135"/>
    </ligand>
</feature>
<organism evidence="8 9">
    <name type="scientific">Candidatus Desulfosporosinus infrequens</name>
    <dbReference type="NCBI Taxonomy" id="2043169"/>
    <lineage>
        <taxon>Bacteria</taxon>
        <taxon>Bacillati</taxon>
        <taxon>Bacillota</taxon>
        <taxon>Clostridia</taxon>
        <taxon>Eubacteriales</taxon>
        <taxon>Desulfitobacteriaceae</taxon>
        <taxon>Desulfosporosinus</taxon>
    </lineage>
</organism>
<evidence type="ECO:0000256" key="7">
    <source>
        <dbReference type="PIRSR" id="PIRSR000216-1"/>
    </source>
</evidence>
<feature type="binding site" evidence="7">
    <location>
        <position position="131"/>
    </location>
    <ligand>
        <name>[2Fe-2S] cluster</name>
        <dbReference type="ChEBI" id="CHEBI:190135"/>
    </ligand>
</feature>
<dbReference type="Gene3D" id="3.40.30.10">
    <property type="entry name" value="Glutaredoxin"/>
    <property type="match status" value="1"/>
</dbReference>
<gene>
    <name evidence="8" type="primary">fdhC</name>
    <name evidence="8" type="ORF">SBF1_40019</name>
</gene>
<evidence type="ECO:0000256" key="1">
    <source>
        <dbReference type="ARBA" id="ARBA00010643"/>
    </source>
</evidence>
<accession>A0A2U3L7Y1</accession>
<name>A0A2U3L7Y1_9FIRM</name>
<dbReference type="Pfam" id="PF01257">
    <property type="entry name" value="2Fe-2S_thioredx"/>
    <property type="match status" value="1"/>
</dbReference>
<evidence type="ECO:0000313" key="9">
    <source>
        <dbReference type="Proteomes" id="UP000238916"/>
    </source>
</evidence>
<dbReference type="InterPro" id="IPR002023">
    <property type="entry name" value="NuoE-like"/>
</dbReference>
<comment type="similarity">
    <text evidence="1">Belongs to the complex I 24 kDa subunit family.</text>
</comment>
<sequence length="160" mass="17715">MCTTCENLVDPKQIKLDEVIIKYQSENGPLIPILQEAQEVYGYLPADVLRHVSKTIRIPLAKIYGVVTFYSQFRLAPVGRNLINVCLGTACHVRGGANVLDMIEKTTKIKDGETSEDRRYTLEIVACIGACGLAPVMSINGQVYGRLEPENVAEILAKYE</sequence>
<dbReference type="NCBIfam" id="NF005722">
    <property type="entry name" value="PRK07539.1-2"/>
    <property type="match status" value="1"/>
</dbReference>
<dbReference type="GO" id="GO:0016491">
    <property type="term" value="F:oxidoreductase activity"/>
    <property type="evidence" value="ECO:0007669"/>
    <property type="project" value="InterPro"/>
</dbReference>
<dbReference type="OrthoDB" id="9807941at2"/>
<dbReference type="GO" id="GO:0051537">
    <property type="term" value="F:2 iron, 2 sulfur cluster binding"/>
    <property type="evidence" value="ECO:0007669"/>
    <property type="project" value="UniProtKB-KW"/>
</dbReference>
<keyword evidence="5 7" id="KW-0411">Iron-sulfur</keyword>
<dbReference type="CDD" id="cd03064">
    <property type="entry name" value="TRX_Fd_NuoE"/>
    <property type="match status" value="1"/>
</dbReference>
<dbReference type="PANTHER" id="PTHR43342">
    <property type="entry name" value="NADH-QUINONE OXIDOREDUCTASE, E SUBUNIT"/>
    <property type="match status" value="1"/>
</dbReference>
<comment type="cofactor">
    <cofactor evidence="7">
        <name>[2Fe-2S] cluster</name>
        <dbReference type="ChEBI" id="CHEBI:190135"/>
    </cofactor>
    <text evidence="7">Binds 1 [2Fe-2S] cluster.</text>
</comment>
<reference evidence="9" key="1">
    <citation type="submission" date="2018-02" db="EMBL/GenBank/DDBJ databases">
        <authorList>
            <person name="Hausmann B."/>
        </authorList>
    </citation>
    <scope>NUCLEOTIDE SEQUENCE [LARGE SCALE GENOMIC DNA]</scope>
    <source>
        <strain evidence="9">Peat soil MAG SbF1</strain>
    </source>
</reference>
<feature type="binding site" evidence="7">
    <location>
        <position position="127"/>
    </location>
    <ligand>
        <name>[2Fe-2S] cluster</name>
        <dbReference type="ChEBI" id="CHEBI:190135"/>
    </ligand>
</feature>
<evidence type="ECO:0000256" key="4">
    <source>
        <dbReference type="ARBA" id="ARBA00023004"/>
    </source>
</evidence>
<dbReference type="PIRSF" id="PIRSF000216">
    <property type="entry name" value="NADH_DH_24kDa"/>
    <property type="match status" value="1"/>
</dbReference>
<feature type="binding site" evidence="7">
    <location>
        <position position="86"/>
    </location>
    <ligand>
        <name>[2Fe-2S] cluster</name>
        <dbReference type="ChEBI" id="CHEBI:190135"/>
    </ligand>
</feature>
<evidence type="ECO:0000256" key="6">
    <source>
        <dbReference type="ARBA" id="ARBA00034078"/>
    </source>
</evidence>
<evidence type="ECO:0000256" key="5">
    <source>
        <dbReference type="ARBA" id="ARBA00023014"/>
    </source>
</evidence>
<comment type="cofactor">
    <cofactor evidence="6">
        <name>[2Fe-2S] cluster</name>
        <dbReference type="ChEBI" id="CHEBI:190135"/>
    </cofactor>
</comment>
<dbReference type="SUPFAM" id="SSF52833">
    <property type="entry name" value="Thioredoxin-like"/>
    <property type="match status" value="1"/>
</dbReference>
<keyword evidence="2 7" id="KW-0001">2Fe-2S</keyword>
<dbReference type="InterPro" id="IPR028431">
    <property type="entry name" value="NADP_DH_HndA-like"/>
</dbReference>